<dbReference type="FunFam" id="2.10.90.10:FF:000001">
    <property type="entry name" value="Bone morphogenetic protein 4"/>
    <property type="match status" value="1"/>
</dbReference>
<dbReference type="SMART" id="SM00204">
    <property type="entry name" value="TGFB"/>
    <property type="match status" value="1"/>
</dbReference>
<keyword evidence="5 8" id="KW-0339">Growth factor</keyword>
<dbReference type="GO" id="GO:0008083">
    <property type="term" value="F:growth factor activity"/>
    <property type="evidence" value="ECO:0007669"/>
    <property type="project" value="UniProtKB-KW"/>
</dbReference>
<evidence type="ECO:0000256" key="9">
    <source>
        <dbReference type="SAM" id="MobiDB-lite"/>
    </source>
</evidence>
<dbReference type="PANTHER" id="PTHR11848">
    <property type="entry name" value="TGF-BETA FAMILY"/>
    <property type="match status" value="1"/>
</dbReference>
<feature type="compositionally biased region" description="Basic and acidic residues" evidence="9">
    <location>
        <begin position="47"/>
        <end position="57"/>
    </location>
</feature>
<dbReference type="GO" id="GO:0030509">
    <property type="term" value="P:BMP signaling pathway"/>
    <property type="evidence" value="ECO:0007669"/>
    <property type="project" value="TreeGrafter"/>
</dbReference>
<evidence type="ECO:0000256" key="10">
    <source>
        <dbReference type="SAM" id="SignalP"/>
    </source>
</evidence>
<dbReference type="Gene3D" id="2.10.90.10">
    <property type="entry name" value="Cystine-knot cytokines"/>
    <property type="match status" value="1"/>
</dbReference>
<dbReference type="Pfam" id="PF00019">
    <property type="entry name" value="TGF_beta"/>
    <property type="match status" value="1"/>
</dbReference>
<accession>A0AA47MW02</accession>
<evidence type="ECO:0000256" key="6">
    <source>
        <dbReference type="ARBA" id="ARBA00023157"/>
    </source>
</evidence>
<dbReference type="PROSITE" id="PS51362">
    <property type="entry name" value="TGF_BETA_2"/>
    <property type="match status" value="1"/>
</dbReference>
<evidence type="ECO:0000256" key="1">
    <source>
        <dbReference type="ARBA" id="ARBA00004613"/>
    </source>
</evidence>
<dbReference type="Proteomes" id="UP001174136">
    <property type="component" value="Unassembled WGS sequence"/>
</dbReference>
<feature type="domain" description="TGF-beta family profile" evidence="11">
    <location>
        <begin position="383"/>
        <end position="494"/>
    </location>
</feature>
<feature type="compositionally biased region" description="Basic and acidic residues" evidence="9">
    <location>
        <begin position="304"/>
        <end position="314"/>
    </location>
</feature>
<dbReference type="PANTHER" id="PTHR11848:SF39">
    <property type="entry name" value="BONE MORPHOGENETIC PROTEIN 10"/>
    <property type="match status" value="1"/>
</dbReference>
<gene>
    <name evidence="12" type="primary">BMP10_0</name>
    <name evidence="12" type="ORF">N1851_013512</name>
</gene>
<keyword evidence="3" id="KW-0964">Secreted</keyword>
<dbReference type="GO" id="GO:0005125">
    <property type="term" value="F:cytokine activity"/>
    <property type="evidence" value="ECO:0007669"/>
    <property type="project" value="TreeGrafter"/>
</dbReference>
<feature type="region of interest" description="Disordered" evidence="9">
    <location>
        <begin position="238"/>
        <end position="285"/>
    </location>
</feature>
<keyword evidence="4 10" id="KW-0732">Signal</keyword>
<evidence type="ECO:0000313" key="12">
    <source>
        <dbReference type="EMBL" id="KAK0147146.1"/>
    </source>
</evidence>
<dbReference type="InterPro" id="IPR001111">
    <property type="entry name" value="TGF-b_propeptide"/>
</dbReference>
<dbReference type="GO" id="GO:0035239">
    <property type="term" value="P:tube morphogenesis"/>
    <property type="evidence" value="ECO:0007669"/>
    <property type="project" value="UniProtKB-ARBA"/>
</dbReference>
<dbReference type="InterPro" id="IPR017948">
    <property type="entry name" value="TGFb_CS"/>
</dbReference>
<protein>
    <submittedName>
        <fullName evidence="12">Bone morphogenetic protein 10</fullName>
    </submittedName>
</protein>
<feature type="signal peptide" evidence="10">
    <location>
        <begin position="1"/>
        <end position="29"/>
    </location>
</feature>
<dbReference type="Gene3D" id="2.60.120.970">
    <property type="match status" value="1"/>
</dbReference>
<feature type="region of interest" description="Disordered" evidence="9">
    <location>
        <begin position="298"/>
        <end position="327"/>
    </location>
</feature>
<evidence type="ECO:0000256" key="2">
    <source>
        <dbReference type="ARBA" id="ARBA00006656"/>
    </source>
</evidence>
<dbReference type="Pfam" id="PF00688">
    <property type="entry name" value="TGFb_propeptide"/>
    <property type="match status" value="1"/>
</dbReference>
<keyword evidence="7" id="KW-0325">Glycoprotein</keyword>
<comment type="similarity">
    <text evidence="2 8">Belongs to the TGF-beta family.</text>
</comment>
<keyword evidence="6" id="KW-1015">Disulfide bond</keyword>
<feature type="chain" id="PRO_5041225098" evidence="10">
    <location>
        <begin position="30"/>
        <end position="494"/>
    </location>
</feature>
<dbReference type="SUPFAM" id="SSF57501">
    <property type="entry name" value="Cystine-knot cytokines"/>
    <property type="match status" value="1"/>
</dbReference>
<proteinExistence type="inferred from homology"/>
<comment type="subcellular location">
    <subcellularLocation>
        <location evidence="1">Secreted</location>
    </subcellularLocation>
</comment>
<dbReference type="InterPro" id="IPR029034">
    <property type="entry name" value="Cystine-knot_cytokine"/>
</dbReference>
<name>A0AA47MW02_MERPO</name>
<evidence type="ECO:0000256" key="3">
    <source>
        <dbReference type="ARBA" id="ARBA00022525"/>
    </source>
</evidence>
<dbReference type="AlphaFoldDB" id="A0AA47MW02"/>
<evidence type="ECO:0000256" key="4">
    <source>
        <dbReference type="ARBA" id="ARBA00022729"/>
    </source>
</evidence>
<keyword evidence="13" id="KW-1185">Reference proteome</keyword>
<sequence>MTLSAFYRLWYGRHLGVLLLMAFSGLGASSPFTPAEKHHRRPPLGTELRDGPLHWGTDGRETQGLLPQLLSTLNLTEQGPHQTRPRTAPKETADFMSELYNQYAKDFGAVPSASIVRSFKNQDSSPYRVTAGGTWIHPLLFNISVPRRERVRLAELRLYTAVHAAIDPKVTVYQIHEEALCTKKAGTGGERRRGDQEVVLEQLVTKQIHAKGYNWMSFDLTRAMKMWQSSGSTTHRLGVHVVRRPRSQEEEEEEGGVAAEVTEEDEGEEEEEEEGGTSVGVAIERNVESKRNAVIVVFSDDPGGDGKQDSKDQRQTNPVPEDLDKSTAWWSVNENDGHTSLKHSHKQSYHQHQQQMAAAAALRSNLIYAAAAAATAAATAPTRLRRSAKNEPCKRSPLYVDFKDIGWDQWVIQPLGYEAYECNGVCNMPMTSEVSPTKHAMVQTLLSHKRPQRASRACCVPTKLDAIPLLYHDNGVVTFNHKYEGMVVAECGCR</sequence>
<comment type="caution">
    <text evidence="12">The sequence shown here is derived from an EMBL/GenBank/DDBJ whole genome shotgun (WGS) entry which is preliminary data.</text>
</comment>
<dbReference type="EMBL" id="JAOPHQ010002350">
    <property type="protein sequence ID" value="KAK0147146.1"/>
    <property type="molecule type" value="Genomic_DNA"/>
</dbReference>
<evidence type="ECO:0000313" key="13">
    <source>
        <dbReference type="Proteomes" id="UP001174136"/>
    </source>
</evidence>
<organism evidence="12 13">
    <name type="scientific">Merluccius polli</name>
    <name type="common">Benguela hake</name>
    <name type="synonym">Merluccius cadenati</name>
    <dbReference type="NCBI Taxonomy" id="89951"/>
    <lineage>
        <taxon>Eukaryota</taxon>
        <taxon>Metazoa</taxon>
        <taxon>Chordata</taxon>
        <taxon>Craniata</taxon>
        <taxon>Vertebrata</taxon>
        <taxon>Euteleostomi</taxon>
        <taxon>Actinopterygii</taxon>
        <taxon>Neopterygii</taxon>
        <taxon>Teleostei</taxon>
        <taxon>Neoteleostei</taxon>
        <taxon>Acanthomorphata</taxon>
        <taxon>Zeiogadaria</taxon>
        <taxon>Gadariae</taxon>
        <taxon>Gadiformes</taxon>
        <taxon>Gadoidei</taxon>
        <taxon>Merlucciidae</taxon>
        <taxon>Merluccius</taxon>
    </lineage>
</organism>
<dbReference type="PROSITE" id="PS00250">
    <property type="entry name" value="TGF_BETA_1"/>
    <property type="match status" value="1"/>
</dbReference>
<reference evidence="12" key="1">
    <citation type="journal article" date="2023" name="Front. Mar. Sci.">
        <title>A new Merluccius polli reference genome to investigate the effects of global change in West African waters.</title>
        <authorList>
            <person name="Mateo J.L."/>
            <person name="Blanco-Fernandez C."/>
            <person name="Garcia-Vazquez E."/>
            <person name="Machado-Schiaffino G."/>
        </authorList>
    </citation>
    <scope>NUCLEOTIDE SEQUENCE</scope>
    <source>
        <strain evidence="12">C29</strain>
        <tissue evidence="12">Fin</tissue>
    </source>
</reference>
<evidence type="ECO:0000256" key="7">
    <source>
        <dbReference type="ARBA" id="ARBA00023180"/>
    </source>
</evidence>
<feature type="compositionally biased region" description="Acidic residues" evidence="9">
    <location>
        <begin position="249"/>
        <end position="275"/>
    </location>
</feature>
<evidence type="ECO:0000256" key="5">
    <source>
        <dbReference type="ARBA" id="ARBA00023030"/>
    </source>
</evidence>
<evidence type="ECO:0000256" key="8">
    <source>
        <dbReference type="RuleBase" id="RU000354"/>
    </source>
</evidence>
<dbReference type="GO" id="GO:0005615">
    <property type="term" value="C:extracellular space"/>
    <property type="evidence" value="ECO:0007669"/>
    <property type="project" value="TreeGrafter"/>
</dbReference>
<feature type="region of interest" description="Disordered" evidence="9">
    <location>
        <begin position="33"/>
        <end position="57"/>
    </location>
</feature>
<dbReference type="InterPro" id="IPR015615">
    <property type="entry name" value="TGF-beta-rel"/>
</dbReference>
<dbReference type="InterPro" id="IPR001839">
    <property type="entry name" value="TGF-b_C"/>
</dbReference>
<evidence type="ECO:0000259" key="11">
    <source>
        <dbReference type="PROSITE" id="PS51362"/>
    </source>
</evidence>